<gene>
    <name evidence="2" type="ORF">PFICI_07447</name>
</gene>
<evidence type="ECO:0000313" key="2">
    <source>
        <dbReference type="EMBL" id="ETS79918.1"/>
    </source>
</evidence>
<sequence length="471" mass="53055">MFQPTSIIFSVAAALLSVPGANANPLQPRDDLTATVDLSTTNGQPQHLASGFIYGIPDNYPNQIPDHWYSDIDFNYGRVGGAQLGEPARGWIWGMDEFSGRVNSAFLNYEVCRQFDANVIVLVHDIWGTDSHNSSTVWPGDDGDWTDWDLYVANLLDSFVSNDMLEGLVIDIWNEPDQSTFWQRDVQQWVDLYIRTHKAIRSDSRFDGVKISGPSLSGLPASDNEWWTTWLQQIAGNSTVPDQWSYHMEHSLANANNDPLVTNATLAAMLEEYQLPEREVNVNEYAILGEMHPSGYAWWIARLERYNFWGLLGNWASGTTLHDLFANLLTKESDPDDYEATDYVAAPGYWVYKYYNVNMTGERLATTGSGDSYLDVYATRDESTVRLLVGSRVREGTWTVQLNNLSSIGYDVSGTVSISTWGFDGADLYTAQAAPSFRNTYDHRISNDALAFKIYQNDIYTAWAFEFAVLN</sequence>
<keyword evidence="1" id="KW-0732">Signal</keyword>
<name>W3X1B6_PESFW</name>
<dbReference type="eggNOG" id="ENOG502RXFG">
    <property type="taxonomic scope" value="Eukaryota"/>
</dbReference>
<dbReference type="RefSeq" id="XP_007834219.1">
    <property type="nucleotide sequence ID" value="XM_007836028.1"/>
</dbReference>
<evidence type="ECO:0000256" key="1">
    <source>
        <dbReference type="SAM" id="SignalP"/>
    </source>
</evidence>
<dbReference type="KEGG" id="pfy:PFICI_07447"/>
<dbReference type="InParanoid" id="W3X1B6"/>
<feature type="signal peptide" evidence="1">
    <location>
        <begin position="1"/>
        <end position="23"/>
    </location>
</feature>
<reference evidence="3" key="1">
    <citation type="journal article" date="2015" name="BMC Genomics">
        <title>Genomic and transcriptomic analysis of the endophytic fungus Pestalotiopsis fici reveals its lifestyle and high potential for synthesis of natural products.</title>
        <authorList>
            <person name="Wang X."/>
            <person name="Zhang X."/>
            <person name="Liu L."/>
            <person name="Xiang M."/>
            <person name="Wang W."/>
            <person name="Sun X."/>
            <person name="Che Y."/>
            <person name="Guo L."/>
            <person name="Liu G."/>
            <person name="Guo L."/>
            <person name="Wang C."/>
            <person name="Yin W.B."/>
            <person name="Stadler M."/>
            <person name="Zhang X."/>
            <person name="Liu X."/>
        </authorList>
    </citation>
    <scope>NUCLEOTIDE SEQUENCE [LARGE SCALE GENOMIC DNA]</scope>
    <source>
        <strain evidence="3">W106-1 / CGMCC3.15140</strain>
    </source>
</reference>
<evidence type="ECO:0000313" key="3">
    <source>
        <dbReference type="Proteomes" id="UP000030651"/>
    </source>
</evidence>
<dbReference type="InterPro" id="IPR017853">
    <property type="entry name" value="GH"/>
</dbReference>
<dbReference type="Proteomes" id="UP000030651">
    <property type="component" value="Unassembled WGS sequence"/>
</dbReference>
<accession>W3X1B6</accession>
<dbReference type="AlphaFoldDB" id="W3X1B6"/>
<dbReference type="SUPFAM" id="SSF51445">
    <property type="entry name" value="(Trans)glycosidases"/>
    <property type="match status" value="1"/>
</dbReference>
<protein>
    <recommendedName>
        <fullName evidence="4">Glycoside hydrolase family 39 protein</fullName>
    </recommendedName>
</protein>
<dbReference type="GeneID" id="19272460"/>
<dbReference type="HOGENOM" id="CLU_023231_1_0_1"/>
<organism evidence="2 3">
    <name type="scientific">Pestalotiopsis fici (strain W106-1 / CGMCC3.15140)</name>
    <dbReference type="NCBI Taxonomy" id="1229662"/>
    <lineage>
        <taxon>Eukaryota</taxon>
        <taxon>Fungi</taxon>
        <taxon>Dikarya</taxon>
        <taxon>Ascomycota</taxon>
        <taxon>Pezizomycotina</taxon>
        <taxon>Sordariomycetes</taxon>
        <taxon>Xylariomycetidae</taxon>
        <taxon>Amphisphaeriales</taxon>
        <taxon>Sporocadaceae</taxon>
        <taxon>Pestalotiopsis</taxon>
    </lineage>
</organism>
<dbReference type="OrthoDB" id="3445803at2759"/>
<dbReference type="Gene3D" id="3.20.20.80">
    <property type="entry name" value="Glycosidases"/>
    <property type="match status" value="1"/>
</dbReference>
<proteinExistence type="predicted"/>
<feature type="chain" id="PRO_5004834112" description="Glycoside hydrolase family 39 protein" evidence="1">
    <location>
        <begin position="24"/>
        <end position="471"/>
    </location>
</feature>
<evidence type="ECO:0008006" key="4">
    <source>
        <dbReference type="Google" id="ProtNLM"/>
    </source>
</evidence>
<keyword evidence="3" id="KW-1185">Reference proteome</keyword>
<dbReference type="OMA" id="SAGAWWI"/>
<dbReference type="EMBL" id="KI912113">
    <property type="protein sequence ID" value="ETS79918.1"/>
    <property type="molecule type" value="Genomic_DNA"/>
</dbReference>